<organism evidence="1 2">
    <name type="scientific">Pleurodeles waltl</name>
    <name type="common">Iberian ribbed newt</name>
    <dbReference type="NCBI Taxonomy" id="8319"/>
    <lineage>
        <taxon>Eukaryota</taxon>
        <taxon>Metazoa</taxon>
        <taxon>Chordata</taxon>
        <taxon>Craniata</taxon>
        <taxon>Vertebrata</taxon>
        <taxon>Euteleostomi</taxon>
        <taxon>Amphibia</taxon>
        <taxon>Batrachia</taxon>
        <taxon>Caudata</taxon>
        <taxon>Salamandroidea</taxon>
        <taxon>Salamandridae</taxon>
        <taxon>Pleurodelinae</taxon>
        <taxon>Pleurodeles</taxon>
    </lineage>
</organism>
<dbReference type="AlphaFoldDB" id="A0AAV7REU0"/>
<sequence>MRVWKEIARTAGWKGRPDWALDHAVLGTGRGASTCRGCGLQPEAVGEEQRAICGVRGEVFAAFRFPPQLVSCLPLELEVPLMEVI</sequence>
<evidence type="ECO:0000313" key="1">
    <source>
        <dbReference type="EMBL" id="KAJ1150615.1"/>
    </source>
</evidence>
<evidence type="ECO:0000313" key="2">
    <source>
        <dbReference type="Proteomes" id="UP001066276"/>
    </source>
</evidence>
<dbReference type="EMBL" id="JANPWB010000009">
    <property type="protein sequence ID" value="KAJ1150615.1"/>
    <property type="molecule type" value="Genomic_DNA"/>
</dbReference>
<keyword evidence="2" id="KW-1185">Reference proteome</keyword>
<dbReference type="Proteomes" id="UP001066276">
    <property type="component" value="Chromosome 5"/>
</dbReference>
<proteinExistence type="predicted"/>
<reference evidence="1" key="1">
    <citation type="journal article" date="2022" name="bioRxiv">
        <title>Sequencing and chromosome-scale assembly of the giantPleurodeles waltlgenome.</title>
        <authorList>
            <person name="Brown T."/>
            <person name="Elewa A."/>
            <person name="Iarovenko S."/>
            <person name="Subramanian E."/>
            <person name="Araus A.J."/>
            <person name="Petzold A."/>
            <person name="Susuki M."/>
            <person name="Suzuki K.-i.T."/>
            <person name="Hayashi T."/>
            <person name="Toyoda A."/>
            <person name="Oliveira C."/>
            <person name="Osipova E."/>
            <person name="Leigh N.D."/>
            <person name="Simon A."/>
            <person name="Yun M.H."/>
        </authorList>
    </citation>
    <scope>NUCLEOTIDE SEQUENCE</scope>
    <source>
        <strain evidence="1">20211129_DDA</strain>
        <tissue evidence="1">Liver</tissue>
    </source>
</reference>
<protein>
    <submittedName>
        <fullName evidence="1">Uncharacterized protein</fullName>
    </submittedName>
</protein>
<comment type="caution">
    <text evidence="1">The sequence shown here is derived from an EMBL/GenBank/DDBJ whole genome shotgun (WGS) entry which is preliminary data.</text>
</comment>
<name>A0AAV7REU0_PLEWA</name>
<accession>A0AAV7REU0</accession>
<gene>
    <name evidence="1" type="ORF">NDU88_003405</name>
</gene>